<organism evidence="1 2">
    <name type="scientific">Dasania phycosphaerae</name>
    <dbReference type="NCBI Taxonomy" id="2950436"/>
    <lineage>
        <taxon>Bacteria</taxon>
        <taxon>Pseudomonadati</taxon>
        <taxon>Pseudomonadota</taxon>
        <taxon>Gammaproteobacteria</taxon>
        <taxon>Cellvibrionales</taxon>
        <taxon>Spongiibacteraceae</taxon>
        <taxon>Dasania</taxon>
    </lineage>
</organism>
<reference evidence="1 2" key="1">
    <citation type="submission" date="2022-12" db="EMBL/GenBank/DDBJ databases">
        <title>Dasania phycosphaerae sp. nov., isolated from particulate material of the south coast of Korea.</title>
        <authorList>
            <person name="Jiang Y."/>
        </authorList>
    </citation>
    <scope>NUCLEOTIDE SEQUENCE [LARGE SCALE GENOMIC DNA]</scope>
    <source>
        <strain evidence="1 2">GY-19</strain>
    </source>
</reference>
<dbReference type="InterPro" id="IPR008554">
    <property type="entry name" value="Glutaredoxin-like"/>
</dbReference>
<dbReference type="Proteomes" id="UP001069090">
    <property type="component" value="Unassembled WGS sequence"/>
</dbReference>
<dbReference type="AlphaFoldDB" id="A0A9J6RII0"/>
<sequence>MQKTTLQLYGTLGCHLCEQAKAMVIAGLPADGYVLQELDISESAELMSLYALRIPVLYRPDLQLELDWPFDEALLQAFMSAEA</sequence>
<evidence type="ECO:0000313" key="2">
    <source>
        <dbReference type="Proteomes" id="UP001069090"/>
    </source>
</evidence>
<gene>
    <name evidence="1" type="ORF">O0V09_03140</name>
</gene>
<name>A0A9J6RII0_9GAMM</name>
<dbReference type="SUPFAM" id="SSF52833">
    <property type="entry name" value="Thioredoxin-like"/>
    <property type="match status" value="1"/>
</dbReference>
<dbReference type="InterPro" id="IPR036249">
    <property type="entry name" value="Thioredoxin-like_sf"/>
</dbReference>
<evidence type="ECO:0000313" key="1">
    <source>
        <dbReference type="EMBL" id="MCZ0864178.1"/>
    </source>
</evidence>
<dbReference type="EMBL" id="JAPTGG010000002">
    <property type="protein sequence ID" value="MCZ0864178.1"/>
    <property type="molecule type" value="Genomic_DNA"/>
</dbReference>
<comment type="caution">
    <text evidence="1">The sequence shown here is derived from an EMBL/GenBank/DDBJ whole genome shotgun (WGS) entry which is preliminary data.</text>
</comment>
<dbReference type="Gene3D" id="3.40.30.10">
    <property type="entry name" value="Glutaredoxin"/>
    <property type="match status" value="1"/>
</dbReference>
<accession>A0A9J6RII0</accession>
<proteinExistence type="predicted"/>
<dbReference type="RefSeq" id="WP_258330333.1">
    <property type="nucleotide sequence ID" value="NZ_JAPTGG010000002.1"/>
</dbReference>
<keyword evidence="2" id="KW-1185">Reference proteome</keyword>
<protein>
    <submittedName>
        <fullName evidence="1">Glutaredoxin family protein</fullName>
    </submittedName>
</protein>
<dbReference type="Pfam" id="PF05768">
    <property type="entry name" value="Glrx-like"/>
    <property type="match status" value="1"/>
</dbReference>